<evidence type="ECO:0000256" key="4">
    <source>
        <dbReference type="ARBA" id="ARBA00022989"/>
    </source>
</evidence>
<keyword evidence="5" id="KW-0472">Membrane</keyword>
<dbReference type="EMBL" id="NEVH01002981">
    <property type="protein sequence ID" value="PNF41278.1"/>
    <property type="molecule type" value="Genomic_DNA"/>
</dbReference>
<evidence type="ECO:0000313" key="9">
    <source>
        <dbReference type="Proteomes" id="UP000235965"/>
    </source>
</evidence>
<evidence type="ECO:0000256" key="1">
    <source>
        <dbReference type="ARBA" id="ARBA00004473"/>
    </source>
</evidence>
<evidence type="ECO:0000256" key="5">
    <source>
        <dbReference type="ARBA" id="ARBA00023136"/>
    </source>
</evidence>
<dbReference type="PANTHER" id="PTHR31040">
    <property type="entry name" value="NURIM"/>
    <property type="match status" value="1"/>
</dbReference>
<keyword evidence="9" id="KW-1185">Reference proteome</keyword>
<keyword evidence="3" id="KW-0812">Transmembrane</keyword>
<comment type="similarity">
    <text evidence="2">Belongs to the nurim family.</text>
</comment>
<evidence type="ECO:0000256" key="3">
    <source>
        <dbReference type="ARBA" id="ARBA00022692"/>
    </source>
</evidence>
<evidence type="ECO:0000256" key="6">
    <source>
        <dbReference type="ARBA" id="ARBA00031700"/>
    </source>
</evidence>
<evidence type="ECO:0000313" key="8">
    <source>
        <dbReference type="EMBL" id="PNF41278.1"/>
    </source>
</evidence>
<evidence type="ECO:0000256" key="7">
    <source>
        <dbReference type="ARBA" id="ARBA00032957"/>
    </source>
</evidence>
<dbReference type="OrthoDB" id="10050858at2759"/>
<proteinExistence type="inferred from homology"/>
<organism evidence="8 9">
    <name type="scientific">Cryptotermes secundus</name>
    <dbReference type="NCBI Taxonomy" id="105785"/>
    <lineage>
        <taxon>Eukaryota</taxon>
        <taxon>Metazoa</taxon>
        <taxon>Ecdysozoa</taxon>
        <taxon>Arthropoda</taxon>
        <taxon>Hexapoda</taxon>
        <taxon>Insecta</taxon>
        <taxon>Pterygota</taxon>
        <taxon>Neoptera</taxon>
        <taxon>Polyneoptera</taxon>
        <taxon>Dictyoptera</taxon>
        <taxon>Blattodea</taxon>
        <taxon>Blattoidea</taxon>
        <taxon>Termitoidae</taxon>
        <taxon>Kalotermitidae</taxon>
        <taxon>Cryptotermitinae</taxon>
        <taxon>Cryptotermes</taxon>
    </lineage>
</organism>
<evidence type="ECO:0000256" key="2">
    <source>
        <dbReference type="ARBA" id="ARBA00010631"/>
    </source>
</evidence>
<keyword evidence="4" id="KW-1133">Transmembrane helix</keyword>
<dbReference type="Proteomes" id="UP000235965">
    <property type="component" value="Unassembled WGS sequence"/>
</dbReference>
<gene>
    <name evidence="8" type="ORF">B7P43_G01462</name>
</gene>
<comment type="subcellular location">
    <subcellularLocation>
        <location evidence="1">Nucleus inner membrane</location>
        <topology evidence="1">Multi-pass membrane protein</topology>
    </subcellularLocation>
</comment>
<accession>A0A2J7RKB3</accession>
<sequence>MMDLGEMLGIKQVYYNLRGLPDPITFKSRELQRLYLHMRHPSFTGFCILLWIYPFMR</sequence>
<dbReference type="InterPro" id="IPR033580">
    <property type="entry name" value="Nurim-like"/>
</dbReference>
<comment type="caution">
    <text evidence="8">The sequence shown here is derived from an EMBL/GenBank/DDBJ whole genome shotgun (WGS) entry which is preliminary data.</text>
</comment>
<dbReference type="AlphaFoldDB" id="A0A2J7RKB3"/>
<dbReference type="GO" id="GO:0005637">
    <property type="term" value="C:nuclear inner membrane"/>
    <property type="evidence" value="ECO:0007669"/>
    <property type="project" value="UniProtKB-SubCell"/>
</dbReference>
<name>A0A2J7RKB3_9NEOP</name>
<reference evidence="8 9" key="1">
    <citation type="submission" date="2017-12" db="EMBL/GenBank/DDBJ databases">
        <title>Hemimetabolous genomes reveal molecular basis of termite eusociality.</title>
        <authorList>
            <person name="Harrison M.C."/>
            <person name="Jongepier E."/>
            <person name="Robertson H.M."/>
            <person name="Arning N."/>
            <person name="Bitard-Feildel T."/>
            <person name="Chao H."/>
            <person name="Childers C.P."/>
            <person name="Dinh H."/>
            <person name="Doddapaneni H."/>
            <person name="Dugan S."/>
            <person name="Gowin J."/>
            <person name="Greiner C."/>
            <person name="Han Y."/>
            <person name="Hu H."/>
            <person name="Hughes D.S.T."/>
            <person name="Huylmans A.-K."/>
            <person name="Kemena C."/>
            <person name="Kremer L.P.M."/>
            <person name="Lee S.L."/>
            <person name="Lopez-Ezquerra A."/>
            <person name="Mallet L."/>
            <person name="Monroy-Kuhn J.M."/>
            <person name="Moser A."/>
            <person name="Murali S.C."/>
            <person name="Muzny D.M."/>
            <person name="Otani S."/>
            <person name="Piulachs M.-D."/>
            <person name="Poelchau M."/>
            <person name="Qu J."/>
            <person name="Schaub F."/>
            <person name="Wada-Katsumata A."/>
            <person name="Worley K.C."/>
            <person name="Xie Q."/>
            <person name="Ylla G."/>
            <person name="Poulsen M."/>
            <person name="Gibbs R.A."/>
            <person name="Schal C."/>
            <person name="Richards S."/>
            <person name="Belles X."/>
            <person name="Korb J."/>
            <person name="Bornberg-Bauer E."/>
        </authorList>
    </citation>
    <scope>NUCLEOTIDE SEQUENCE [LARGE SCALE GENOMIC DNA]</scope>
    <source>
        <tissue evidence="8">Whole body</tissue>
    </source>
</reference>
<protein>
    <recommendedName>
        <fullName evidence="7">Nuclear envelope membrane protein</fullName>
    </recommendedName>
    <alternativeName>
        <fullName evidence="6">Nuclear rim protein</fullName>
    </alternativeName>
</protein>
<dbReference type="InParanoid" id="A0A2J7RKB3"/>
<dbReference type="PANTHER" id="PTHR31040:SF1">
    <property type="entry name" value="NURIM"/>
    <property type="match status" value="1"/>
</dbReference>